<comment type="subcellular location">
    <subcellularLocation>
        <location evidence="1">Membrane</location>
        <topology evidence="1">Multi-pass membrane protein</topology>
    </subcellularLocation>
</comment>
<sequence>MEVSTRKILLAILASAVLATTFWGWFFSLQELVEVSRSASYSNRAVKNTLSCPRKKAGYREEISEDLALFSLLRVSCSSNANCNYGFVCLNGTCQGCTQSSECDSIQLICDTSTNQCKHKPLSDFTWRDGLTFGIVFITAGLSSTGGVGGGFLFVPILVLLTGFQARRAAALSQALVAGGSGANAFYGLITRHPFRERPRIDYYVVTVFMATILCGTSVGVILNMLFPNFFTLFMLALLVAYVFYVSIKKAIRLWKEERASWRAEYAQNDRGGESPCPVEQDAEQAESGAPEGLESERSVEEGSSIQMASCSNSRSQLDLHSFSVKSENSDVAEEATRSTPRFIRILWIKFAGFLNQRLGCKARLKSRNTKAVSTLWTPFCMSHAYSPYL</sequence>
<evidence type="ECO:0000256" key="4">
    <source>
        <dbReference type="ARBA" id="ARBA00023136"/>
    </source>
</evidence>
<feature type="region of interest" description="Disordered" evidence="5">
    <location>
        <begin position="267"/>
        <end position="297"/>
    </location>
</feature>
<gene>
    <name evidence="7" type="ORF">F1559_003899</name>
</gene>
<reference evidence="7 8" key="1">
    <citation type="journal article" date="2020" name="J. Phycol.">
        <title>Comparative genome analysis reveals Cyanidiococcus gen. nov., a new extremophilic red algal genus sister to Cyanidioschyzon (Cyanidioschyzonaceae, Rhodophyta).</title>
        <authorList>
            <person name="Liu S.-L."/>
            <person name="Chiang Y.-R."/>
            <person name="Yoon H.S."/>
            <person name="Fu H.-Y."/>
        </authorList>
    </citation>
    <scope>NUCLEOTIDE SEQUENCE [LARGE SCALE GENOMIC DNA]</scope>
    <source>
        <strain evidence="7 8">THAL066</strain>
    </source>
</reference>
<keyword evidence="2 6" id="KW-0812">Transmembrane</keyword>
<dbReference type="GO" id="GO:0016567">
    <property type="term" value="P:protein ubiquitination"/>
    <property type="evidence" value="ECO:0007669"/>
    <property type="project" value="TreeGrafter"/>
</dbReference>
<evidence type="ECO:0008006" key="9">
    <source>
        <dbReference type="Google" id="ProtNLM"/>
    </source>
</evidence>
<evidence type="ECO:0000256" key="6">
    <source>
        <dbReference type="SAM" id="Phobius"/>
    </source>
</evidence>
<dbReference type="GO" id="GO:0016020">
    <property type="term" value="C:membrane"/>
    <property type="evidence" value="ECO:0007669"/>
    <property type="project" value="UniProtKB-SubCell"/>
</dbReference>
<dbReference type="EMBL" id="VWRR01000004">
    <property type="protein sequence ID" value="KAF6004217.1"/>
    <property type="molecule type" value="Genomic_DNA"/>
</dbReference>
<dbReference type="Pfam" id="PF01925">
    <property type="entry name" value="TauE"/>
    <property type="match status" value="1"/>
</dbReference>
<evidence type="ECO:0000256" key="2">
    <source>
        <dbReference type="ARBA" id="ARBA00022692"/>
    </source>
</evidence>
<feature type="transmembrane region" description="Helical" evidence="6">
    <location>
        <begin position="201"/>
        <end position="223"/>
    </location>
</feature>
<organism evidence="7 8">
    <name type="scientific">Cyanidiococcus yangmingshanensis</name>
    <dbReference type="NCBI Taxonomy" id="2690220"/>
    <lineage>
        <taxon>Eukaryota</taxon>
        <taxon>Rhodophyta</taxon>
        <taxon>Bangiophyceae</taxon>
        <taxon>Cyanidiales</taxon>
        <taxon>Cyanidiaceae</taxon>
        <taxon>Cyanidiococcus</taxon>
    </lineage>
</organism>
<keyword evidence="3 6" id="KW-1133">Transmembrane helix</keyword>
<evidence type="ECO:0000256" key="5">
    <source>
        <dbReference type="SAM" id="MobiDB-lite"/>
    </source>
</evidence>
<dbReference type="InterPro" id="IPR002781">
    <property type="entry name" value="TM_pro_TauE-like"/>
</dbReference>
<proteinExistence type="predicted"/>
<feature type="transmembrane region" description="Helical" evidence="6">
    <location>
        <begin position="229"/>
        <end position="248"/>
    </location>
</feature>
<comment type="caution">
    <text evidence="7">The sequence shown here is derived from an EMBL/GenBank/DDBJ whole genome shotgun (WGS) entry which is preliminary data.</text>
</comment>
<dbReference type="PANTHER" id="PTHR14255:SF3">
    <property type="entry name" value="SULFITE EXPORTER TAUE_SAFE FAMILY PROTEIN 5-RELATED"/>
    <property type="match status" value="1"/>
</dbReference>
<keyword evidence="4 6" id="KW-0472">Membrane</keyword>
<evidence type="ECO:0000256" key="1">
    <source>
        <dbReference type="ARBA" id="ARBA00004141"/>
    </source>
</evidence>
<dbReference type="GO" id="GO:0031464">
    <property type="term" value="C:Cul4A-RING E3 ubiquitin ligase complex"/>
    <property type="evidence" value="ECO:0007669"/>
    <property type="project" value="TreeGrafter"/>
</dbReference>
<protein>
    <recommendedName>
        <fullName evidence="9">Sulfite exporter TauE/SafE</fullName>
    </recommendedName>
</protein>
<evidence type="ECO:0000256" key="3">
    <source>
        <dbReference type="ARBA" id="ARBA00022989"/>
    </source>
</evidence>
<dbReference type="AlphaFoldDB" id="A0A7J7INU7"/>
<feature type="transmembrane region" description="Helical" evidence="6">
    <location>
        <begin position="131"/>
        <end position="161"/>
    </location>
</feature>
<dbReference type="Proteomes" id="UP000530660">
    <property type="component" value="Unassembled WGS sequence"/>
</dbReference>
<evidence type="ECO:0000313" key="8">
    <source>
        <dbReference type="Proteomes" id="UP000530660"/>
    </source>
</evidence>
<name>A0A7J7INU7_9RHOD</name>
<evidence type="ECO:0000313" key="7">
    <source>
        <dbReference type="EMBL" id="KAF6004217.1"/>
    </source>
</evidence>
<dbReference type="OrthoDB" id="434519at2759"/>
<dbReference type="PANTHER" id="PTHR14255">
    <property type="entry name" value="CEREBLON"/>
    <property type="match status" value="1"/>
</dbReference>
<keyword evidence="8" id="KW-1185">Reference proteome</keyword>
<accession>A0A7J7INU7</accession>